<accession>A0A5K8A6N8</accession>
<protein>
    <recommendedName>
        <fullName evidence="1">Double-GTPase 2 domain-containing protein</fullName>
    </recommendedName>
</protein>
<dbReference type="AlphaFoldDB" id="A0A5K8A6N8"/>
<organism evidence="2 3">
    <name type="scientific">Desulfosarcina ovata subsp. ovata</name>
    <dbReference type="NCBI Taxonomy" id="2752305"/>
    <lineage>
        <taxon>Bacteria</taxon>
        <taxon>Pseudomonadati</taxon>
        <taxon>Thermodesulfobacteriota</taxon>
        <taxon>Desulfobacteria</taxon>
        <taxon>Desulfobacterales</taxon>
        <taxon>Desulfosarcinaceae</taxon>
        <taxon>Desulfosarcina</taxon>
    </lineage>
</organism>
<dbReference type="InterPro" id="IPR045528">
    <property type="entry name" value="DO-GTPase2"/>
</dbReference>
<dbReference type="EMBL" id="AP021879">
    <property type="protein sequence ID" value="BBO88034.1"/>
    <property type="molecule type" value="Genomic_DNA"/>
</dbReference>
<evidence type="ECO:0000313" key="3">
    <source>
        <dbReference type="Proteomes" id="UP000422108"/>
    </source>
</evidence>
<dbReference type="Pfam" id="PF19993">
    <property type="entry name" value="DO-GTPase2"/>
    <property type="match status" value="1"/>
</dbReference>
<sequence length="297" mass="33045">MTDTENEITDEVPEWISLHTGDALNGDGLENIGAAHPMQVVMLLGPKRVGKTTLLAEFHNRFLCGPFAGFLFAGSLTLPGFEHRCYLSRTTSRMEKPDTRRTPLGSGVHYFHLAVRDSALNDPIRHVVIGDASGERFRTLHMNREDVLSMKPLLAAMGRTVFMVDGRHLANPVKKQQARTRARVLVRSLIETEVLGADSMIDFVISKWDYVVEHQIEDFAEAVLKEAQDSYASAVREFAIHRVSARPSIGSKLEKGFGMAGLFQAWVRPIRTPHIKLAKVPETSRSFLRNVGGQNGS</sequence>
<dbReference type="RefSeq" id="WP_155309409.1">
    <property type="nucleotide sequence ID" value="NZ_AP021879.1"/>
</dbReference>
<feature type="domain" description="Double-GTPase 2" evidence="1">
    <location>
        <begin position="40"/>
        <end position="266"/>
    </location>
</feature>
<reference evidence="2 3" key="1">
    <citation type="submission" date="2019-11" db="EMBL/GenBank/DDBJ databases">
        <title>Comparative genomics of hydrocarbon-degrading Desulfosarcina strains.</title>
        <authorList>
            <person name="Watanabe M."/>
            <person name="Kojima H."/>
            <person name="Fukui M."/>
        </authorList>
    </citation>
    <scope>NUCLEOTIDE SEQUENCE [LARGE SCALE GENOMIC DNA]</scope>
    <source>
        <strain evidence="3">oXyS1</strain>
    </source>
</reference>
<proteinExistence type="predicted"/>
<keyword evidence="3" id="KW-1185">Reference proteome</keyword>
<name>A0A5K8A6N8_9BACT</name>
<evidence type="ECO:0000259" key="1">
    <source>
        <dbReference type="Pfam" id="PF19993"/>
    </source>
</evidence>
<gene>
    <name evidence="2" type="ORF">DSCOOX_12140</name>
</gene>
<evidence type="ECO:0000313" key="2">
    <source>
        <dbReference type="EMBL" id="BBO88034.1"/>
    </source>
</evidence>
<dbReference type="Proteomes" id="UP000422108">
    <property type="component" value="Chromosome"/>
</dbReference>